<name>A0AAV7NRH2_PLEWA</name>
<sequence>MPSASGLRAWICSSRTERISWKSPWPCDMEICVREGPVGRAALGAAKVVVVERGEREKFPPQMEDFRVGWPGGSVVLRHGRSWLPGCCAPALEQACALERLWPCLGLPVHPDAR</sequence>
<gene>
    <name evidence="1" type="ORF">NDU88_005763</name>
</gene>
<organism evidence="1 2">
    <name type="scientific">Pleurodeles waltl</name>
    <name type="common">Iberian ribbed newt</name>
    <dbReference type="NCBI Taxonomy" id="8319"/>
    <lineage>
        <taxon>Eukaryota</taxon>
        <taxon>Metazoa</taxon>
        <taxon>Chordata</taxon>
        <taxon>Craniata</taxon>
        <taxon>Vertebrata</taxon>
        <taxon>Euteleostomi</taxon>
        <taxon>Amphibia</taxon>
        <taxon>Batrachia</taxon>
        <taxon>Caudata</taxon>
        <taxon>Salamandroidea</taxon>
        <taxon>Salamandridae</taxon>
        <taxon>Pleurodelinae</taxon>
        <taxon>Pleurodeles</taxon>
    </lineage>
</organism>
<evidence type="ECO:0000313" key="2">
    <source>
        <dbReference type="Proteomes" id="UP001066276"/>
    </source>
</evidence>
<evidence type="ECO:0000313" key="1">
    <source>
        <dbReference type="EMBL" id="KAJ1117565.1"/>
    </source>
</evidence>
<proteinExistence type="predicted"/>
<accession>A0AAV7NRH2</accession>
<reference evidence="1" key="1">
    <citation type="journal article" date="2022" name="bioRxiv">
        <title>Sequencing and chromosome-scale assembly of the giantPleurodeles waltlgenome.</title>
        <authorList>
            <person name="Brown T."/>
            <person name="Elewa A."/>
            <person name="Iarovenko S."/>
            <person name="Subramanian E."/>
            <person name="Araus A.J."/>
            <person name="Petzold A."/>
            <person name="Susuki M."/>
            <person name="Suzuki K.-i.T."/>
            <person name="Hayashi T."/>
            <person name="Toyoda A."/>
            <person name="Oliveira C."/>
            <person name="Osipova E."/>
            <person name="Leigh N.D."/>
            <person name="Simon A."/>
            <person name="Yun M.H."/>
        </authorList>
    </citation>
    <scope>NUCLEOTIDE SEQUENCE</scope>
    <source>
        <strain evidence="1">20211129_DDA</strain>
        <tissue evidence="1">Liver</tissue>
    </source>
</reference>
<protein>
    <submittedName>
        <fullName evidence="1">Uncharacterized protein</fullName>
    </submittedName>
</protein>
<dbReference type="EMBL" id="JANPWB010000012">
    <property type="protein sequence ID" value="KAJ1117565.1"/>
    <property type="molecule type" value="Genomic_DNA"/>
</dbReference>
<keyword evidence="2" id="KW-1185">Reference proteome</keyword>
<dbReference type="Proteomes" id="UP001066276">
    <property type="component" value="Chromosome 8"/>
</dbReference>
<comment type="caution">
    <text evidence="1">The sequence shown here is derived from an EMBL/GenBank/DDBJ whole genome shotgun (WGS) entry which is preliminary data.</text>
</comment>
<dbReference type="AlphaFoldDB" id="A0AAV7NRH2"/>